<sequence>MVELVGMLIVAWLLLSTVFFFRIDICRISEKV</sequence>
<accession>A0ABZ3IZE3</accession>
<reference evidence="1" key="1">
    <citation type="submission" date="2024-05" db="EMBL/GenBank/DDBJ databases">
        <title>Isolation and characterization of Sporomusa carbonis sp. nov., a carboxydotrophic hydrogenogen in the genus of Sporomusa isolated from a charcoal burning pile.</title>
        <authorList>
            <person name="Boeer T."/>
            <person name="Rosenbaum F."/>
            <person name="Eysell L."/>
            <person name="Mueller V."/>
            <person name="Daniel R."/>
            <person name="Poehlein A."/>
        </authorList>
    </citation>
    <scope>NUCLEOTIDE SEQUENCE [LARGE SCALE GENOMIC DNA]</scope>
    <source>
        <strain evidence="1">DSM 3132</strain>
    </source>
</reference>
<keyword evidence="2" id="KW-1185">Reference proteome</keyword>
<proteinExistence type="predicted"/>
<name>A0ABZ3IZE3_SPOA4</name>
<evidence type="ECO:0000313" key="2">
    <source>
        <dbReference type="Proteomes" id="UP000216052"/>
    </source>
</evidence>
<dbReference type="Proteomes" id="UP000216052">
    <property type="component" value="Chromosome"/>
</dbReference>
<organism evidence="1 2">
    <name type="scientific">Sporomusa acidovorans (strain ATCC 49682 / DSM 3132 / Mol)</name>
    <dbReference type="NCBI Taxonomy" id="1123286"/>
    <lineage>
        <taxon>Bacteria</taxon>
        <taxon>Bacillati</taxon>
        <taxon>Bacillota</taxon>
        <taxon>Negativicutes</taxon>
        <taxon>Selenomonadales</taxon>
        <taxon>Sporomusaceae</taxon>
        <taxon>Sporomusa</taxon>
    </lineage>
</organism>
<evidence type="ECO:0000313" key="1">
    <source>
        <dbReference type="EMBL" id="XFO71170.1"/>
    </source>
</evidence>
<gene>
    <name evidence="1" type="ORF">SPACI_011850</name>
</gene>
<dbReference type="EMBL" id="CP155571">
    <property type="protein sequence ID" value="XFO71170.1"/>
    <property type="molecule type" value="Genomic_DNA"/>
</dbReference>
<protein>
    <submittedName>
        <fullName evidence="1">Uncharacterized protein</fullName>
    </submittedName>
</protein>